<keyword evidence="2" id="KW-0813">Transport</keyword>
<dbReference type="InterPro" id="IPR003593">
    <property type="entry name" value="AAA+_ATPase"/>
</dbReference>
<comment type="similarity">
    <text evidence="1">Belongs to the ABC transporter superfamily.</text>
</comment>
<sequence length="215" mass="23987">MPLEGRKLGYRYNTKHWLFEKFDIRIEPGEIVGLAGPSGCGKSTLGRLLAGYAEPMQGDVTLGGAPLPRSGYHPVQMVFQHPEKAVNPRWTMRKTLLEAGEPDPQLLSALGIGPAWLDRWPNELSGGELQRFCIARALGPGTRYLIADEMTAMLDAITQAQLWQAVRDRVKERRLGVLVISHERHLLERLCSRLIDFSSAHIDEWFQSNSSSGGL</sequence>
<evidence type="ECO:0000313" key="7">
    <source>
        <dbReference type="Proteomes" id="UP001300012"/>
    </source>
</evidence>
<reference evidence="6 7" key="1">
    <citation type="submission" date="2022-08" db="EMBL/GenBank/DDBJ databases">
        <title>Paenibacillus endoradicis sp. nov., Paenibacillus radicibacter sp. nov and Paenibacillus pararadicis sp. nov., three cold-adapted plant growth-promoting bacteria isolated from root of Larix gmelinii in Great Khingan.</title>
        <authorList>
            <person name="Xue H."/>
        </authorList>
    </citation>
    <scope>NUCLEOTIDE SEQUENCE [LARGE SCALE GENOMIC DNA]</scope>
    <source>
        <strain evidence="6 7">N5-1-1-5</strain>
    </source>
</reference>
<feature type="domain" description="ABC transporter" evidence="5">
    <location>
        <begin position="3"/>
        <end position="215"/>
    </location>
</feature>
<dbReference type="InterPro" id="IPR027417">
    <property type="entry name" value="P-loop_NTPase"/>
</dbReference>
<dbReference type="InterPro" id="IPR017871">
    <property type="entry name" value="ABC_transporter-like_CS"/>
</dbReference>
<dbReference type="PANTHER" id="PTHR43776">
    <property type="entry name" value="TRANSPORT ATP-BINDING PROTEIN"/>
    <property type="match status" value="1"/>
</dbReference>
<protein>
    <submittedName>
        <fullName evidence="6">ATP-binding cassette domain-containing protein</fullName>
    </submittedName>
</protein>
<gene>
    <name evidence="6" type="ORF">NV381_10020</name>
</gene>
<accession>A0ABT1YEB8</accession>
<comment type="caution">
    <text evidence="6">The sequence shown here is derived from an EMBL/GenBank/DDBJ whole genome shotgun (WGS) entry which is preliminary data.</text>
</comment>
<evidence type="ECO:0000256" key="1">
    <source>
        <dbReference type="ARBA" id="ARBA00005417"/>
    </source>
</evidence>
<dbReference type="GO" id="GO:0005524">
    <property type="term" value="F:ATP binding"/>
    <property type="evidence" value="ECO:0007669"/>
    <property type="project" value="UniProtKB-KW"/>
</dbReference>
<evidence type="ECO:0000256" key="2">
    <source>
        <dbReference type="ARBA" id="ARBA00022448"/>
    </source>
</evidence>
<dbReference type="RefSeq" id="WP_258213136.1">
    <property type="nucleotide sequence ID" value="NZ_JANQBD010000006.1"/>
</dbReference>
<dbReference type="SUPFAM" id="SSF52540">
    <property type="entry name" value="P-loop containing nucleoside triphosphate hydrolases"/>
    <property type="match status" value="1"/>
</dbReference>
<proteinExistence type="inferred from homology"/>
<keyword evidence="4 6" id="KW-0067">ATP-binding</keyword>
<keyword evidence="3" id="KW-0547">Nucleotide-binding</keyword>
<organism evidence="6 7">
    <name type="scientific">Paenibacillus radicis</name>
    <name type="common">ex Xue et al. 2023</name>
    <dbReference type="NCBI Taxonomy" id="2972489"/>
    <lineage>
        <taxon>Bacteria</taxon>
        <taxon>Bacillati</taxon>
        <taxon>Bacillota</taxon>
        <taxon>Bacilli</taxon>
        <taxon>Bacillales</taxon>
        <taxon>Paenibacillaceae</taxon>
        <taxon>Paenibacillus</taxon>
    </lineage>
</organism>
<dbReference type="InterPro" id="IPR050319">
    <property type="entry name" value="ABC_transp_ATP-bind"/>
</dbReference>
<dbReference type="SMART" id="SM00382">
    <property type="entry name" value="AAA"/>
    <property type="match status" value="1"/>
</dbReference>
<evidence type="ECO:0000256" key="3">
    <source>
        <dbReference type="ARBA" id="ARBA00022741"/>
    </source>
</evidence>
<evidence type="ECO:0000313" key="6">
    <source>
        <dbReference type="EMBL" id="MCR8631537.1"/>
    </source>
</evidence>
<dbReference type="Proteomes" id="UP001300012">
    <property type="component" value="Unassembled WGS sequence"/>
</dbReference>
<evidence type="ECO:0000256" key="4">
    <source>
        <dbReference type="ARBA" id="ARBA00022840"/>
    </source>
</evidence>
<dbReference type="PANTHER" id="PTHR43776:SF7">
    <property type="entry name" value="D,D-DIPEPTIDE TRANSPORT ATP-BINDING PROTEIN DDPF-RELATED"/>
    <property type="match status" value="1"/>
</dbReference>
<evidence type="ECO:0000259" key="5">
    <source>
        <dbReference type="PROSITE" id="PS50893"/>
    </source>
</evidence>
<dbReference type="PROSITE" id="PS50893">
    <property type="entry name" value="ABC_TRANSPORTER_2"/>
    <property type="match status" value="1"/>
</dbReference>
<dbReference type="EMBL" id="JANQBD010000006">
    <property type="protein sequence ID" value="MCR8631537.1"/>
    <property type="molecule type" value="Genomic_DNA"/>
</dbReference>
<name>A0ABT1YEB8_9BACL</name>
<dbReference type="Pfam" id="PF00005">
    <property type="entry name" value="ABC_tran"/>
    <property type="match status" value="1"/>
</dbReference>
<keyword evidence="7" id="KW-1185">Reference proteome</keyword>
<dbReference type="PROSITE" id="PS00211">
    <property type="entry name" value="ABC_TRANSPORTER_1"/>
    <property type="match status" value="1"/>
</dbReference>
<dbReference type="InterPro" id="IPR003439">
    <property type="entry name" value="ABC_transporter-like_ATP-bd"/>
</dbReference>
<dbReference type="Gene3D" id="3.40.50.300">
    <property type="entry name" value="P-loop containing nucleotide triphosphate hydrolases"/>
    <property type="match status" value="1"/>
</dbReference>